<evidence type="ECO:0000256" key="4">
    <source>
        <dbReference type="ARBA" id="ARBA00022691"/>
    </source>
</evidence>
<dbReference type="PROSITE" id="PS51626">
    <property type="entry name" value="SAM_MT_TRM1"/>
    <property type="match status" value="1"/>
</dbReference>
<evidence type="ECO:0000313" key="12">
    <source>
        <dbReference type="Proteomes" id="UP000053611"/>
    </source>
</evidence>
<dbReference type="RefSeq" id="XP_018280704.1">
    <property type="nucleotide sequence ID" value="XM_018422478.1"/>
</dbReference>
<keyword evidence="4 9" id="KW-0949">S-adenosyl-L-methionine</keyword>
<feature type="region of interest" description="Disordered" evidence="10">
    <location>
        <begin position="101"/>
        <end position="132"/>
    </location>
</feature>
<dbReference type="Pfam" id="PF02005">
    <property type="entry name" value="TRM"/>
    <property type="match status" value="1"/>
</dbReference>
<evidence type="ECO:0000313" key="11">
    <source>
        <dbReference type="EMBL" id="KLT44213.1"/>
    </source>
</evidence>
<keyword evidence="5 9" id="KW-0819">tRNA processing</keyword>
<keyword evidence="6 9" id="KW-0694">RNA-binding</keyword>
<evidence type="ECO:0000256" key="6">
    <source>
        <dbReference type="ARBA" id="ARBA00022884"/>
    </source>
</evidence>
<feature type="compositionally biased region" description="Basic and acidic residues" evidence="10">
    <location>
        <begin position="571"/>
        <end position="603"/>
    </location>
</feature>
<comment type="catalytic activity">
    <reaction evidence="8 9">
        <text>guanosine(26) in tRNA + 2 S-adenosyl-L-methionine = N(2)-dimethylguanosine(26) in tRNA + 2 S-adenosyl-L-homocysteine + 2 H(+)</text>
        <dbReference type="Rhea" id="RHEA:43140"/>
        <dbReference type="Rhea" id="RHEA-COMP:10359"/>
        <dbReference type="Rhea" id="RHEA-COMP:10360"/>
        <dbReference type="ChEBI" id="CHEBI:15378"/>
        <dbReference type="ChEBI" id="CHEBI:57856"/>
        <dbReference type="ChEBI" id="CHEBI:59789"/>
        <dbReference type="ChEBI" id="CHEBI:74269"/>
        <dbReference type="ChEBI" id="CHEBI:74513"/>
        <dbReference type="EC" id="2.1.1.216"/>
    </reaction>
</comment>
<evidence type="ECO:0000256" key="3">
    <source>
        <dbReference type="ARBA" id="ARBA00022679"/>
    </source>
</evidence>
<dbReference type="EMBL" id="KQ087188">
    <property type="protein sequence ID" value="KLT44213.1"/>
    <property type="molecule type" value="Genomic_DNA"/>
</dbReference>
<proteinExistence type="inferred from homology"/>
<feature type="region of interest" description="Disordered" evidence="10">
    <location>
        <begin position="565"/>
        <end position="613"/>
    </location>
</feature>
<dbReference type="GO" id="GO:0000049">
    <property type="term" value="F:tRNA binding"/>
    <property type="evidence" value="ECO:0007669"/>
    <property type="project" value="UniProtKB-UniRule"/>
</dbReference>
<keyword evidence="12" id="KW-1185">Reference proteome</keyword>
<dbReference type="GO" id="GO:0002940">
    <property type="term" value="P:tRNA N2-guanine methylation"/>
    <property type="evidence" value="ECO:0007669"/>
    <property type="project" value="TreeGrafter"/>
</dbReference>
<feature type="compositionally biased region" description="Acidic residues" evidence="10">
    <location>
        <begin position="604"/>
        <end position="613"/>
    </location>
</feature>
<dbReference type="Proteomes" id="UP000053611">
    <property type="component" value="Unassembled WGS sequence"/>
</dbReference>
<dbReference type="FunFam" id="3.30.56.70:FF:000001">
    <property type="entry name" value="tRNA (guanine(26)-N(2))-dimethyltransferase"/>
    <property type="match status" value="1"/>
</dbReference>
<name>A0A0J0XT00_9TREE</name>
<dbReference type="InterPro" id="IPR002905">
    <property type="entry name" value="Trm1"/>
</dbReference>
<dbReference type="Gene3D" id="3.40.50.150">
    <property type="entry name" value="Vaccinia Virus protein VP39"/>
    <property type="match status" value="1"/>
</dbReference>
<dbReference type="OrthoDB" id="6349953at2759"/>
<dbReference type="AlphaFoldDB" id="A0A0J0XT00"/>
<evidence type="ECO:0000256" key="5">
    <source>
        <dbReference type="ARBA" id="ARBA00022694"/>
    </source>
</evidence>
<accession>A0A0J0XT00</accession>
<dbReference type="InterPro" id="IPR042296">
    <property type="entry name" value="tRNA_met_Trm1_C"/>
</dbReference>
<evidence type="ECO:0000256" key="8">
    <source>
        <dbReference type="ARBA" id="ARBA00051897"/>
    </source>
</evidence>
<evidence type="ECO:0000256" key="7">
    <source>
        <dbReference type="ARBA" id="ARBA00039099"/>
    </source>
</evidence>
<dbReference type="NCBIfam" id="TIGR00308">
    <property type="entry name" value="TRM1"/>
    <property type="match status" value="1"/>
</dbReference>
<gene>
    <name evidence="11" type="ORF">CC85DRAFT_283729</name>
</gene>
<keyword evidence="3 9" id="KW-0808">Transferase</keyword>
<dbReference type="GeneID" id="28983081"/>
<dbReference type="STRING" id="879819.A0A0J0XT00"/>
<dbReference type="GO" id="GO:0160104">
    <property type="term" value="F:tRNA (guanine(26)-N2)-dimethyltransferase activity"/>
    <property type="evidence" value="ECO:0007669"/>
    <property type="project" value="UniProtKB-UniRule"/>
</dbReference>
<keyword evidence="1 9" id="KW-0820">tRNA-binding</keyword>
<evidence type="ECO:0000256" key="1">
    <source>
        <dbReference type="ARBA" id="ARBA00022555"/>
    </source>
</evidence>
<reference evidence="11 12" key="1">
    <citation type="submission" date="2015-03" db="EMBL/GenBank/DDBJ databases">
        <title>Genomics and transcriptomics of the oil-accumulating basidiomycete yeast T. oleaginosus allow insights into substrate utilization and the diverse evolutionary trajectories of mating systems in fungi.</title>
        <authorList>
            <consortium name="DOE Joint Genome Institute"/>
            <person name="Kourist R."/>
            <person name="Kracht O."/>
            <person name="Bracharz F."/>
            <person name="Lipzen A."/>
            <person name="Nolan M."/>
            <person name="Ohm R."/>
            <person name="Grigoriev I."/>
            <person name="Sun S."/>
            <person name="Heitman J."/>
            <person name="Bruck T."/>
            <person name="Nowrousian M."/>
        </authorList>
    </citation>
    <scope>NUCLEOTIDE SEQUENCE [LARGE SCALE GENOMIC DNA]</scope>
    <source>
        <strain evidence="11 12">IBC0246</strain>
    </source>
</reference>
<dbReference type="SUPFAM" id="SSF53335">
    <property type="entry name" value="S-adenosyl-L-methionine-dependent methyltransferases"/>
    <property type="match status" value="1"/>
</dbReference>
<evidence type="ECO:0000256" key="10">
    <source>
        <dbReference type="SAM" id="MobiDB-lite"/>
    </source>
</evidence>
<dbReference type="EC" id="2.1.1.216" evidence="7 9"/>
<dbReference type="Gene3D" id="3.30.56.70">
    <property type="entry name" value="N2,N2-dimethylguanosine tRNA methyltransferase, C-terminal domain"/>
    <property type="match status" value="1"/>
</dbReference>
<evidence type="ECO:0000256" key="2">
    <source>
        <dbReference type="ARBA" id="ARBA00022603"/>
    </source>
</evidence>
<dbReference type="PANTHER" id="PTHR10631">
    <property type="entry name" value="N 2 ,N 2 -DIMETHYLGUANOSINE TRNA METHYLTRANSFERASE"/>
    <property type="match status" value="1"/>
</dbReference>
<protein>
    <recommendedName>
        <fullName evidence="7 9">tRNA (guanine(26)-N(2))-dimethyltransferase</fullName>
        <ecNumber evidence="7 9">2.1.1.216</ecNumber>
    </recommendedName>
</protein>
<organism evidence="11 12">
    <name type="scientific">Cutaneotrichosporon oleaginosum</name>
    <dbReference type="NCBI Taxonomy" id="879819"/>
    <lineage>
        <taxon>Eukaryota</taxon>
        <taxon>Fungi</taxon>
        <taxon>Dikarya</taxon>
        <taxon>Basidiomycota</taxon>
        <taxon>Agaricomycotina</taxon>
        <taxon>Tremellomycetes</taxon>
        <taxon>Trichosporonales</taxon>
        <taxon>Trichosporonaceae</taxon>
        <taxon>Cutaneotrichosporon</taxon>
    </lineage>
</organism>
<dbReference type="InterPro" id="IPR029063">
    <property type="entry name" value="SAM-dependent_MTases_sf"/>
</dbReference>
<dbReference type="PANTHER" id="PTHR10631:SF3">
    <property type="entry name" value="TRNA (GUANINE(26)-N(2))-DIMETHYLTRANSFERASE"/>
    <property type="match status" value="1"/>
</dbReference>
<sequence>MLTAALSCTRTRIPTRISVLAPLLRPRAMSTSIPYTVPIDGGIPDTHRPHTERTTTILVPKDDSAFLNPVQEYNRDLSVSVIRAWNEERKDKLEAQFRARMAKKRGEPASSKIENSETCEEDECNGPRPPMTKFRAPKITILEALSATGLRSIRYAKEIPDVNVVLANDLSASACDAMRRNVALNGVGEGSAEEGEQPDVGRREGCTGVVRVNEGDACALMYNHRDPKKRVDMVDLDPYGTAAPFVDAAIGAIKDGGLLAVTCTDLAVLAGSNYPEKCLSNYGGVCCNAEYSHEVALRLVLNSLAQAAARYGRTITPLLSFSIDFYVRLFVRVDTQAINVKKLLVDTGPVYICTYCESPTVQPFGRVIEKKTSNNINRVYKSVQAPTAPQHCTECGQPHHLAGPMWLGPIQDPDFAARVLKSIEGEQDKYGTWPRMHGMLTIAQQELPDPFYFTSNKVHGFGRATSAPLKSVVSALLNGGYKVSRSHASSGSIKTNAPRSFVFDIVREHIKKNPVRMDKVAENSPVRAFVNKPMTHTIDFTRHPDSKAFEKPEKTVLYQLNPLPGWGPAARAKDLKSKQIEDKKRKSEEVSELEAKKAKVGEAKDEEEAALNG</sequence>
<evidence type="ECO:0000256" key="9">
    <source>
        <dbReference type="PROSITE-ProRule" id="PRU00958"/>
    </source>
</evidence>
<comment type="similarity">
    <text evidence="9">Belongs to the class I-like SAM-binding methyltransferase superfamily. Trm1 family.</text>
</comment>
<keyword evidence="2 9" id="KW-0489">Methyltransferase</keyword>
<dbReference type="GO" id="GO:0005634">
    <property type="term" value="C:nucleus"/>
    <property type="evidence" value="ECO:0007669"/>
    <property type="project" value="TreeGrafter"/>
</dbReference>